<dbReference type="KEGG" id="plig:NAG76_19725"/>
<dbReference type="AlphaFoldDB" id="A0A9J6ZDC6"/>
<organism evidence="3 4">
    <name type="scientific">Candidatus Pristimantibacillus lignocellulolyticus</name>
    <dbReference type="NCBI Taxonomy" id="2994561"/>
    <lineage>
        <taxon>Bacteria</taxon>
        <taxon>Bacillati</taxon>
        <taxon>Bacillota</taxon>
        <taxon>Bacilli</taxon>
        <taxon>Bacillales</taxon>
        <taxon>Paenibacillaceae</taxon>
        <taxon>Candidatus Pristimantibacillus</taxon>
    </lineage>
</organism>
<proteinExistence type="predicted"/>
<accession>A0A9J6ZDC6</accession>
<evidence type="ECO:0000259" key="2">
    <source>
        <dbReference type="PROSITE" id="PS51272"/>
    </source>
</evidence>
<dbReference type="EMBL" id="CP097899">
    <property type="protein sequence ID" value="URN94028.1"/>
    <property type="molecule type" value="Genomic_DNA"/>
</dbReference>
<feature type="signal peptide" evidence="1">
    <location>
        <begin position="1"/>
        <end position="32"/>
    </location>
</feature>
<evidence type="ECO:0000313" key="4">
    <source>
        <dbReference type="Proteomes" id="UP001056756"/>
    </source>
</evidence>
<feature type="domain" description="SLH" evidence="2">
    <location>
        <begin position="184"/>
        <end position="247"/>
    </location>
</feature>
<keyword evidence="1" id="KW-0732">Signal</keyword>
<feature type="chain" id="PRO_5039950162" evidence="1">
    <location>
        <begin position="33"/>
        <end position="696"/>
    </location>
</feature>
<gene>
    <name evidence="3" type="ORF">NAG76_19725</name>
</gene>
<evidence type="ECO:0000313" key="3">
    <source>
        <dbReference type="EMBL" id="URN94028.1"/>
    </source>
</evidence>
<evidence type="ECO:0000256" key="1">
    <source>
        <dbReference type="SAM" id="SignalP"/>
    </source>
</evidence>
<reference evidence="3" key="1">
    <citation type="submission" date="2022-05" db="EMBL/GenBank/DDBJ databases">
        <title>Novel bacterial taxa in a minimal lignocellulolytic consortium and its capacity to transform plastics disclosed by genome-resolved metagenomics.</title>
        <authorList>
            <person name="Rodriguez C.A.D."/>
            <person name="Diaz-Garcia L."/>
            <person name="Herrera K."/>
            <person name="Tarazona N.A."/>
            <person name="Sproer C."/>
            <person name="Overmann J."/>
            <person name="Jimenez D.J."/>
        </authorList>
    </citation>
    <scope>NUCLEOTIDE SEQUENCE</scope>
    <source>
        <strain evidence="3">MAG5</strain>
    </source>
</reference>
<protein>
    <submittedName>
        <fullName evidence="3">S-layer homology domain-containing protein</fullName>
    </submittedName>
</protein>
<dbReference type="Proteomes" id="UP001056756">
    <property type="component" value="Chromosome"/>
</dbReference>
<dbReference type="Pfam" id="PF00395">
    <property type="entry name" value="SLH"/>
    <property type="match status" value="1"/>
</dbReference>
<sequence length="696" mass="76580">MPKHFSWKKIMSGAIAFTLITGSAIPVLTSNAAVVQAATTGITPFVDIPAGFYGEKHIYRLSLQQIVKGYQDKKTGVFTFQHNNTISQEEAVIMAIRFAGLTNELKEADMIFFNEGFVVKDDYKPYIELAFEKGLLDRELEYKLAAADKANKWGSKAASREWVTKLIIKALGAEEKASQLATTATKFTDNSKIDSKYLGYVNAAIELGLIKGLTTTTFGPTSPINRASFATILSRAQKDFPIEVEGQHYGVVTAITDKSITLYENNVETTYTTDATTGYYETDNDFAVDRSKLTQYGKVAVFVSGGVAKFIEAQGYEKHVESVTYTVGKVNTAEKTIYVWIDNKPVAITYNDKVKILNAKGETIPVTSIKENDSITILRDTFRDNAIPISITLNNAEQVVTTISGLFYNSNSKSITVKTDKGLVSKFLAPKVAISIPFINNPSISDLIGEADQVTITMNEKDEVTSIVVSNRNIKTMYAPKLINVDTTNNLITAMNSEGNKAEALFLTNSTRYMIDGVLVDYANVKGMVATWKNIVIRYAEQDGKNVVIYYDMVTEYEGELVELNDTDKMVTFKLIDGSIVKLPYNGATIQSLTNTTTNFLNMKIGSSLTFSLASNEMKVSSFRLHETHPLTIQSITQLTKDIKFKDAKGNPYSALFTEVNVVKADGSPATINDLVIGSTVNVVFAGYQISTITIP</sequence>
<feature type="domain" description="SLH" evidence="2">
    <location>
        <begin position="41"/>
        <end position="109"/>
    </location>
</feature>
<name>A0A9J6ZDC6_9BACL</name>
<dbReference type="InterPro" id="IPR001119">
    <property type="entry name" value="SLH_dom"/>
</dbReference>
<dbReference type="PROSITE" id="PS51272">
    <property type="entry name" value="SLH"/>
    <property type="match status" value="2"/>
</dbReference>